<feature type="region of interest" description="Disordered" evidence="1">
    <location>
        <begin position="16"/>
        <end position="112"/>
    </location>
</feature>
<dbReference type="GeneID" id="127750824"/>
<feature type="compositionally biased region" description="Low complexity" evidence="1">
    <location>
        <begin position="391"/>
        <end position="414"/>
    </location>
</feature>
<sequence>MSEAQLREIPYTVVQTSAKPLKVKMSPGNRRRTHRSSRRSLKSQEDGGSTDRLSVNSQPVSRSAMSIPPLPFSPSASSLLGGGGGGGGQHRGHLAGVDRASPRGSPVNNNAQGGSVFVPPLPRCVNENSPGHEVLDTVFRHLNLLETAYFGLRYLDNANQPLNGGVVNGALQPQDQNQLPKYHKSYQGVAGSQGQQQQQQTYGPGRGSPSASAANLNSSHPRLNAGRPEPFSTFASPHASSERLEAGTDRGPDRGSDGVTSFMSNGGNLNRAHGRLQLPPGGAGSPHGSRLWDEVKPSGGRAASASVGGSGGGSSGRGSSASSSPAGLPVSSNHLHHNQLHHFGHRGSGGSSGSRRGSASPSPLPPIVTPHGVTFQQAVNNNNGFVVGQHRAGQLAAQSASQSAGRQPSSSRGRTGPLYFQQQQQQLLQSAALRKSVQNESGGVQGVTVQNAAYYSMQASDPMLNGNDPSYRPSTTRGALLNGGGVSETRTEL</sequence>
<feature type="compositionally biased region" description="Basic residues" evidence="1">
    <location>
        <begin position="29"/>
        <end position="41"/>
    </location>
</feature>
<feature type="compositionally biased region" description="Polar residues" evidence="1">
    <location>
        <begin position="51"/>
        <end position="64"/>
    </location>
</feature>
<accession>A0A9C6X566</accession>
<name>A0A9C6X566_FRAOC</name>
<organism evidence="3 4">
    <name type="scientific">Frankliniella occidentalis</name>
    <name type="common">Western flower thrips</name>
    <name type="synonym">Euthrips occidentalis</name>
    <dbReference type="NCBI Taxonomy" id="133901"/>
    <lineage>
        <taxon>Eukaryota</taxon>
        <taxon>Metazoa</taxon>
        <taxon>Ecdysozoa</taxon>
        <taxon>Arthropoda</taxon>
        <taxon>Hexapoda</taxon>
        <taxon>Insecta</taxon>
        <taxon>Pterygota</taxon>
        <taxon>Neoptera</taxon>
        <taxon>Paraneoptera</taxon>
        <taxon>Thysanoptera</taxon>
        <taxon>Terebrantia</taxon>
        <taxon>Thripoidea</taxon>
        <taxon>Thripidae</taxon>
        <taxon>Frankliniella</taxon>
    </lineage>
</organism>
<feature type="compositionally biased region" description="Low complexity" evidence="1">
    <location>
        <begin position="298"/>
        <end position="307"/>
    </location>
</feature>
<feature type="region of interest" description="Disordered" evidence="1">
    <location>
        <begin position="183"/>
        <end position="370"/>
    </location>
</feature>
<dbReference type="OrthoDB" id="6235974at2759"/>
<protein>
    <submittedName>
        <fullName evidence="4">Uncharacterized protein LOC127750824</fullName>
    </submittedName>
</protein>
<evidence type="ECO:0000313" key="3">
    <source>
        <dbReference type="Proteomes" id="UP000504606"/>
    </source>
</evidence>
<dbReference type="Proteomes" id="UP000504606">
    <property type="component" value="Unplaced"/>
</dbReference>
<feature type="domain" description="FERM N-terminal" evidence="2">
    <location>
        <begin position="125"/>
        <end position="160"/>
    </location>
</feature>
<feature type="compositionally biased region" description="Low complexity" evidence="1">
    <location>
        <begin position="187"/>
        <end position="219"/>
    </location>
</feature>
<feature type="compositionally biased region" description="Low complexity" evidence="1">
    <location>
        <begin position="317"/>
        <end position="333"/>
    </location>
</feature>
<dbReference type="SUPFAM" id="SSF54236">
    <property type="entry name" value="Ubiquitin-like"/>
    <property type="match status" value="1"/>
</dbReference>
<evidence type="ECO:0000259" key="2">
    <source>
        <dbReference type="Pfam" id="PF09379"/>
    </source>
</evidence>
<feature type="region of interest" description="Disordered" evidence="1">
    <location>
        <begin position="391"/>
        <end position="416"/>
    </location>
</feature>
<dbReference type="Pfam" id="PF09379">
    <property type="entry name" value="FERM_N"/>
    <property type="match status" value="1"/>
</dbReference>
<gene>
    <name evidence="4" type="primary">LOC127750824</name>
</gene>
<dbReference type="InterPro" id="IPR018979">
    <property type="entry name" value="FERM_N"/>
</dbReference>
<feature type="compositionally biased region" description="Basic and acidic residues" evidence="1">
    <location>
        <begin position="240"/>
        <end position="256"/>
    </location>
</feature>
<feature type="compositionally biased region" description="Gly residues" evidence="1">
    <location>
        <begin position="80"/>
        <end position="89"/>
    </location>
</feature>
<dbReference type="KEGG" id="foc:127750824"/>
<feature type="compositionally biased region" description="Polar residues" evidence="1">
    <location>
        <begin position="258"/>
        <end position="268"/>
    </location>
</feature>
<evidence type="ECO:0000256" key="1">
    <source>
        <dbReference type="SAM" id="MobiDB-lite"/>
    </source>
</evidence>
<evidence type="ECO:0000313" key="4">
    <source>
        <dbReference type="RefSeq" id="XP_052129321.1"/>
    </source>
</evidence>
<feature type="compositionally biased region" description="Basic residues" evidence="1">
    <location>
        <begin position="334"/>
        <end position="345"/>
    </location>
</feature>
<dbReference type="InterPro" id="IPR029071">
    <property type="entry name" value="Ubiquitin-like_domsf"/>
</dbReference>
<keyword evidence="3" id="KW-1185">Reference proteome</keyword>
<dbReference type="Gene3D" id="3.10.20.90">
    <property type="entry name" value="Phosphatidylinositol 3-kinase Catalytic Subunit, Chain A, domain 1"/>
    <property type="match status" value="1"/>
</dbReference>
<proteinExistence type="predicted"/>
<feature type="region of interest" description="Disordered" evidence="1">
    <location>
        <begin position="459"/>
        <end position="493"/>
    </location>
</feature>
<reference evidence="4" key="1">
    <citation type="submission" date="2025-08" db="UniProtKB">
        <authorList>
            <consortium name="RefSeq"/>
        </authorList>
    </citation>
    <scope>IDENTIFICATION</scope>
    <source>
        <tissue evidence="4">Whole organism</tissue>
    </source>
</reference>
<dbReference type="AlphaFoldDB" id="A0A9C6X566"/>
<dbReference type="RefSeq" id="XP_052129321.1">
    <property type="nucleotide sequence ID" value="XM_052273361.1"/>
</dbReference>